<evidence type="ECO:0000313" key="4">
    <source>
        <dbReference type="EMBL" id="GCC37706.1"/>
    </source>
</evidence>
<feature type="domain" description="TNFR-Cys" evidence="3">
    <location>
        <begin position="35"/>
        <end position="69"/>
    </location>
</feature>
<dbReference type="PANTHER" id="PTHR46838">
    <property type="entry name" value="TUMOR NECROSIS FACTOR RECEPTOR SUPERFAMILY MEMBER 14"/>
    <property type="match status" value="1"/>
</dbReference>
<gene>
    <name evidence="4" type="ORF">chiPu_0016212</name>
</gene>
<keyword evidence="5" id="KW-1185">Reference proteome</keyword>
<reference evidence="4 5" key="1">
    <citation type="journal article" date="2018" name="Nat. Ecol. Evol.">
        <title>Shark genomes provide insights into elasmobranch evolution and the origin of vertebrates.</title>
        <authorList>
            <person name="Hara Y"/>
            <person name="Yamaguchi K"/>
            <person name="Onimaru K"/>
            <person name="Kadota M"/>
            <person name="Koyanagi M"/>
            <person name="Keeley SD"/>
            <person name="Tatsumi K"/>
            <person name="Tanaka K"/>
            <person name="Motone F"/>
            <person name="Kageyama Y"/>
            <person name="Nozu R"/>
            <person name="Adachi N"/>
            <person name="Nishimura O"/>
            <person name="Nakagawa R"/>
            <person name="Tanegashima C"/>
            <person name="Kiyatake I"/>
            <person name="Matsumoto R"/>
            <person name="Murakumo K"/>
            <person name="Nishida K"/>
            <person name="Terakita A"/>
            <person name="Kuratani S"/>
            <person name="Sato K"/>
            <person name="Hyodo S Kuraku.S."/>
        </authorList>
    </citation>
    <scope>NUCLEOTIDE SEQUENCE [LARGE SCALE GENOMIC DNA]</scope>
</reference>
<dbReference type="OrthoDB" id="10031141at2759"/>
<dbReference type="SUPFAM" id="SSF57586">
    <property type="entry name" value="TNF receptor-like"/>
    <property type="match status" value="1"/>
</dbReference>
<dbReference type="GO" id="GO:0002720">
    <property type="term" value="P:positive regulation of cytokine production involved in immune response"/>
    <property type="evidence" value="ECO:0007669"/>
    <property type="project" value="TreeGrafter"/>
</dbReference>
<dbReference type="PANTHER" id="PTHR46838:SF1">
    <property type="entry name" value="TUMOR NECROSIS FACTOR RECEPTOR SUPERFAMILY MEMBER 14"/>
    <property type="match status" value="1"/>
</dbReference>
<feature type="signal peptide" evidence="2">
    <location>
        <begin position="1"/>
        <end position="35"/>
    </location>
</feature>
<comment type="caution">
    <text evidence="4">The sequence shown here is derived from an EMBL/GenBank/DDBJ whole genome shotgun (WGS) entry which is preliminary data.</text>
</comment>
<sequence>MCINSVLFPHEPKPPLRRCLIYCVLLISYLQGANCCQQNQFVYEGNCCDMCPQGTYLEKYCGANTKTKCVACQKGTFTDHIHNLNICYPCQNCIGDHSQDEIEKQVKPLESKDELQPISEEQISMTKEIDSEQVDILSTKEQKMKNEGEQERGGELERGSDHERGGEMKRGGELERRGERESESKQERGSNEEREGEWERGELEREKLERLKREREIAREMRRVSRSKGEHGQAGASTESPETSMEQMRRIHKAERRRRRRLTTPKVEEEPSNEEA</sequence>
<evidence type="ECO:0000259" key="3">
    <source>
        <dbReference type="PROSITE" id="PS00652"/>
    </source>
</evidence>
<accession>A0A401T4V9</accession>
<dbReference type="EMBL" id="BEZZ01001044">
    <property type="protein sequence ID" value="GCC37706.1"/>
    <property type="molecule type" value="Genomic_DNA"/>
</dbReference>
<dbReference type="GO" id="GO:0050830">
    <property type="term" value="P:defense response to Gram-positive bacterium"/>
    <property type="evidence" value="ECO:0007669"/>
    <property type="project" value="TreeGrafter"/>
</dbReference>
<protein>
    <recommendedName>
        <fullName evidence="3">TNFR-Cys domain-containing protein</fullName>
    </recommendedName>
</protein>
<dbReference type="AlphaFoldDB" id="A0A401T4V9"/>
<evidence type="ECO:0000256" key="2">
    <source>
        <dbReference type="SAM" id="SignalP"/>
    </source>
</evidence>
<feature type="compositionally biased region" description="Polar residues" evidence="1">
    <location>
        <begin position="235"/>
        <end position="246"/>
    </location>
</feature>
<dbReference type="Gene3D" id="2.10.50.10">
    <property type="entry name" value="Tumor Necrosis Factor Receptor, subunit A, domain 2"/>
    <property type="match status" value="1"/>
</dbReference>
<dbReference type="InterPro" id="IPR001368">
    <property type="entry name" value="TNFR/NGFR_Cys_rich_reg"/>
</dbReference>
<organism evidence="4 5">
    <name type="scientific">Chiloscyllium punctatum</name>
    <name type="common">Brownbanded bambooshark</name>
    <name type="synonym">Hemiscyllium punctatum</name>
    <dbReference type="NCBI Taxonomy" id="137246"/>
    <lineage>
        <taxon>Eukaryota</taxon>
        <taxon>Metazoa</taxon>
        <taxon>Chordata</taxon>
        <taxon>Craniata</taxon>
        <taxon>Vertebrata</taxon>
        <taxon>Chondrichthyes</taxon>
        <taxon>Elasmobranchii</taxon>
        <taxon>Galeomorphii</taxon>
        <taxon>Galeoidea</taxon>
        <taxon>Orectolobiformes</taxon>
        <taxon>Hemiscylliidae</taxon>
        <taxon>Chiloscyllium</taxon>
    </lineage>
</organism>
<feature type="compositionally biased region" description="Basic and acidic residues" evidence="1">
    <location>
        <begin position="138"/>
        <end position="231"/>
    </location>
</feature>
<proteinExistence type="predicted"/>
<name>A0A401T4V9_CHIPU</name>
<dbReference type="GO" id="GO:2000406">
    <property type="term" value="P:positive regulation of T cell migration"/>
    <property type="evidence" value="ECO:0007669"/>
    <property type="project" value="TreeGrafter"/>
</dbReference>
<dbReference type="GO" id="GO:0050829">
    <property type="term" value="P:defense response to Gram-negative bacterium"/>
    <property type="evidence" value="ECO:0007669"/>
    <property type="project" value="TreeGrafter"/>
</dbReference>
<dbReference type="GO" id="GO:0009897">
    <property type="term" value="C:external side of plasma membrane"/>
    <property type="evidence" value="ECO:0007669"/>
    <property type="project" value="TreeGrafter"/>
</dbReference>
<dbReference type="PROSITE" id="PS00652">
    <property type="entry name" value="TNFR_NGFR_1"/>
    <property type="match status" value="1"/>
</dbReference>
<feature type="region of interest" description="Disordered" evidence="1">
    <location>
        <begin position="137"/>
        <end position="276"/>
    </location>
</feature>
<feature type="chain" id="PRO_5019331705" description="TNFR-Cys domain-containing protein" evidence="2">
    <location>
        <begin position="36"/>
        <end position="276"/>
    </location>
</feature>
<keyword evidence="2" id="KW-0732">Signal</keyword>
<feature type="compositionally biased region" description="Basic residues" evidence="1">
    <location>
        <begin position="250"/>
        <end position="263"/>
    </location>
</feature>
<evidence type="ECO:0000256" key="1">
    <source>
        <dbReference type="SAM" id="MobiDB-lite"/>
    </source>
</evidence>
<dbReference type="GO" id="GO:0046642">
    <property type="term" value="P:negative regulation of alpha-beta T cell proliferation"/>
    <property type="evidence" value="ECO:0007669"/>
    <property type="project" value="TreeGrafter"/>
</dbReference>
<evidence type="ECO:0000313" key="5">
    <source>
        <dbReference type="Proteomes" id="UP000287033"/>
    </source>
</evidence>
<dbReference type="Proteomes" id="UP000287033">
    <property type="component" value="Unassembled WGS sequence"/>
</dbReference>